<dbReference type="GO" id="GO:0046872">
    <property type="term" value="F:metal ion binding"/>
    <property type="evidence" value="ECO:0007669"/>
    <property type="project" value="UniProtKB-KW"/>
</dbReference>
<name>A0A2J8ACY8_9CHLO</name>
<dbReference type="InterPro" id="IPR001330">
    <property type="entry name" value="Prenyltrans"/>
</dbReference>
<keyword evidence="6" id="KW-0677">Repeat</keyword>
<dbReference type="InterPro" id="IPR045089">
    <property type="entry name" value="PGGT1B-like"/>
</dbReference>
<keyword evidence="7 9" id="KW-0862">Zinc</keyword>
<proteinExistence type="inferred from homology"/>
<dbReference type="EC" id="2.5.1.60" evidence="9"/>
<dbReference type="InterPro" id="IPR008930">
    <property type="entry name" value="Terpenoid_cyclase/PrenylTrfase"/>
</dbReference>
<accession>A0A2J8ACY8</accession>
<evidence type="ECO:0000256" key="8">
    <source>
        <dbReference type="ARBA" id="ARBA00047658"/>
    </source>
</evidence>
<dbReference type="SUPFAM" id="SSF48239">
    <property type="entry name" value="Terpenoid cyclases/Protein prenyltransferases"/>
    <property type="match status" value="1"/>
</dbReference>
<protein>
    <recommendedName>
        <fullName evidence="9">Geranylgeranyl transferase type-2 subunit beta</fullName>
        <ecNumber evidence="9">2.5.1.60</ecNumber>
    </recommendedName>
</protein>
<dbReference type="GO" id="GO:0004663">
    <property type="term" value="F:Rab geranylgeranyltransferase activity"/>
    <property type="evidence" value="ECO:0007669"/>
    <property type="project" value="UniProtKB-UniRule"/>
</dbReference>
<dbReference type="InterPro" id="IPR026873">
    <property type="entry name" value="Ptb1"/>
</dbReference>
<dbReference type="OrthoDB" id="5428259at2759"/>
<dbReference type="GO" id="GO:0072657">
    <property type="term" value="P:protein localization to membrane"/>
    <property type="evidence" value="ECO:0007669"/>
    <property type="project" value="UniProtKB-ARBA"/>
</dbReference>
<evidence type="ECO:0000259" key="10">
    <source>
        <dbReference type="Pfam" id="PF00432"/>
    </source>
</evidence>
<evidence type="ECO:0000256" key="7">
    <source>
        <dbReference type="ARBA" id="ARBA00022833"/>
    </source>
</evidence>
<evidence type="ECO:0000313" key="12">
    <source>
        <dbReference type="Proteomes" id="UP000236333"/>
    </source>
</evidence>
<keyword evidence="5 9" id="KW-0479">Metal-binding</keyword>
<dbReference type="Proteomes" id="UP000236333">
    <property type="component" value="Unassembled WGS sequence"/>
</dbReference>
<dbReference type="FunFam" id="1.50.10.20:FF:000012">
    <property type="entry name" value="Geranylgeranyl transferase type-2 subunit beta"/>
    <property type="match status" value="1"/>
</dbReference>
<reference evidence="11 12" key="1">
    <citation type="journal article" date="2017" name="Mol. Biol. Evol.">
        <title>The 4-celled Tetrabaena socialis nuclear genome reveals the essential components for genetic control of cell number at the origin of multicellularity in the volvocine lineage.</title>
        <authorList>
            <person name="Featherston J."/>
            <person name="Arakaki Y."/>
            <person name="Hanschen E.R."/>
            <person name="Ferris P.J."/>
            <person name="Michod R.E."/>
            <person name="Olson B.J.S.C."/>
            <person name="Nozaki H."/>
            <person name="Durand P.M."/>
        </authorList>
    </citation>
    <scope>NUCLEOTIDE SEQUENCE [LARGE SCALE GENOMIC DNA]</scope>
    <source>
        <strain evidence="11 12">NIES-571</strain>
    </source>
</reference>
<evidence type="ECO:0000256" key="9">
    <source>
        <dbReference type="RuleBase" id="RU365076"/>
    </source>
</evidence>
<evidence type="ECO:0000256" key="6">
    <source>
        <dbReference type="ARBA" id="ARBA00022737"/>
    </source>
</evidence>
<dbReference type="CDD" id="cd02894">
    <property type="entry name" value="GGTase-II"/>
    <property type="match status" value="1"/>
</dbReference>
<evidence type="ECO:0000313" key="11">
    <source>
        <dbReference type="EMBL" id="PNH10373.1"/>
    </source>
</evidence>
<sequence>MGDTPHASSAGDGLGVRGTLLTEKHATYIRSFSRLWETPDKLEFVATEHFWMSGMYWGLSAMYLMGRLGEMDEQAIVAWVRRCQHAGGGFGGSERNDPHLLYTLSAVQILALYDRLEEVDADKVAGYVKGLQQRDGSFAGDAWGEIDTRQVLEFTYCALLCLSILGRTAAIDVPAATKFIERCKNFDGGFGCTPGNESHAGQVFTCIGALSLADSLHLVDRDLFCWWLCERQTKSGGLNGRPEKLQDVCYSWWCLSCLSILGRLHWIDRDALTGFILNCQDEEDGGISDRPDDMADVYHTFFGIAGLSLMGYPGLTAIDPTWALPVDVVERIRKRTAASPELAAGAARGETV</sequence>
<evidence type="ECO:0000256" key="4">
    <source>
        <dbReference type="ARBA" id="ARBA00022679"/>
    </source>
</evidence>
<comment type="function">
    <text evidence="9">Catalyzes the transfer of a geranylgeranyl moiety from geranylgeranyl diphosphate to both cysteines of proteins with the C-terminal sequence -XXCC, -XCXC and -CCXX.</text>
</comment>
<evidence type="ECO:0000256" key="2">
    <source>
        <dbReference type="ARBA" id="ARBA00011355"/>
    </source>
</evidence>
<dbReference type="PANTHER" id="PTHR11774:SF11">
    <property type="entry name" value="GERANYLGERANYL TRANSFERASE TYPE-2 SUBUNIT BETA"/>
    <property type="match status" value="1"/>
</dbReference>
<feature type="domain" description="Prenyltransferase alpha-alpha toroid" evidence="10">
    <location>
        <begin position="20"/>
        <end position="323"/>
    </location>
</feature>
<comment type="subunit">
    <text evidence="2">Heterodimer of an alpha and a beta subunit.</text>
</comment>
<dbReference type="Pfam" id="PF00432">
    <property type="entry name" value="Prenyltrans"/>
    <property type="match status" value="1"/>
</dbReference>
<dbReference type="GO" id="GO:0005968">
    <property type="term" value="C:Rab-protein geranylgeranyltransferase complex"/>
    <property type="evidence" value="ECO:0007669"/>
    <property type="project" value="UniProtKB-UniRule"/>
</dbReference>
<organism evidence="11 12">
    <name type="scientific">Tetrabaena socialis</name>
    <dbReference type="NCBI Taxonomy" id="47790"/>
    <lineage>
        <taxon>Eukaryota</taxon>
        <taxon>Viridiplantae</taxon>
        <taxon>Chlorophyta</taxon>
        <taxon>core chlorophytes</taxon>
        <taxon>Chlorophyceae</taxon>
        <taxon>CS clade</taxon>
        <taxon>Chlamydomonadales</taxon>
        <taxon>Tetrabaenaceae</taxon>
        <taxon>Tetrabaena</taxon>
    </lineage>
</organism>
<evidence type="ECO:0000256" key="5">
    <source>
        <dbReference type="ARBA" id="ARBA00022723"/>
    </source>
</evidence>
<evidence type="ECO:0000256" key="3">
    <source>
        <dbReference type="ARBA" id="ARBA00022602"/>
    </source>
</evidence>
<comment type="cofactor">
    <cofactor evidence="9">
        <name>Zn(2+)</name>
        <dbReference type="ChEBI" id="CHEBI:29105"/>
    </cofactor>
    <text evidence="9">Binds 1 zinc ion per subunit.</text>
</comment>
<evidence type="ECO:0000256" key="1">
    <source>
        <dbReference type="ARBA" id="ARBA00010497"/>
    </source>
</evidence>
<keyword evidence="4 9" id="KW-0808">Transferase</keyword>
<keyword evidence="3 9" id="KW-0637">Prenyltransferase</keyword>
<dbReference type="Gene3D" id="1.50.10.20">
    <property type="match status" value="1"/>
</dbReference>
<comment type="caution">
    <text evidence="11">The sequence shown here is derived from an EMBL/GenBank/DDBJ whole genome shotgun (WGS) entry which is preliminary data.</text>
</comment>
<comment type="similarity">
    <text evidence="1 9">Belongs to the protein prenyltransferase subunit beta family.</text>
</comment>
<gene>
    <name evidence="11" type="ORF">TSOC_002895</name>
</gene>
<dbReference type="EMBL" id="PGGS01000058">
    <property type="protein sequence ID" value="PNH10373.1"/>
    <property type="molecule type" value="Genomic_DNA"/>
</dbReference>
<keyword evidence="12" id="KW-1185">Reference proteome</keyword>
<dbReference type="PANTHER" id="PTHR11774">
    <property type="entry name" value="GERANYLGERANYL TRANSFERASE TYPE BETA SUBUNIT"/>
    <property type="match status" value="1"/>
</dbReference>
<dbReference type="AlphaFoldDB" id="A0A2J8ACY8"/>
<comment type="catalytic activity">
    <reaction evidence="8 9">
        <text>geranylgeranyl diphosphate + L-cysteinyl-[protein] = S-geranylgeranyl-L-cysteinyl-[protein] + diphosphate</text>
        <dbReference type="Rhea" id="RHEA:21240"/>
        <dbReference type="Rhea" id="RHEA-COMP:10131"/>
        <dbReference type="Rhea" id="RHEA-COMP:11537"/>
        <dbReference type="ChEBI" id="CHEBI:29950"/>
        <dbReference type="ChEBI" id="CHEBI:33019"/>
        <dbReference type="ChEBI" id="CHEBI:57533"/>
        <dbReference type="ChEBI" id="CHEBI:86021"/>
        <dbReference type="EC" id="2.5.1.60"/>
    </reaction>
</comment>